<evidence type="ECO:0000259" key="4">
    <source>
        <dbReference type="PROSITE" id="PS50887"/>
    </source>
</evidence>
<evidence type="ECO:0000313" key="5">
    <source>
        <dbReference type="EMBL" id="MFC6198452.1"/>
    </source>
</evidence>
<dbReference type="InterPro" id="IPR000160">
    <property type="entry name" value="GGDEF_dom"/>
</dbReference>
<sequence>MGRIFSALVTRCRRAVARDGHATVFGTSSIFMQQQNDTFGKLHQRFEDDIEFNLLLNAYANGRAMIFVNAAAAIAVGCFLYPMKPAYAMGWVVAILLLSLIRRIKWQHFFDEVHANIEPGANGSLEDAGMRRAFIRKWRFRYAAGLITAGLLWSFILERSISASVDAKYFTCIVIAGLAGGAASICAPLKGVGRAYISSLLLPSAAILAIGPSSDPLLAIMAVICCATLLFGLSNNHRVHRQALELQATNSGLVRELTDLNQSLEKKVTKRTRDLEYAAMRDPLTDLPNRRGFRTVTNHILRSSRDFTIGVIDLDGFKPVNDAFGHATGDQLLIEVGKRLKTMVGSIFYVARLGGDEFGFILKNRIDPEDLEAFGNALVERLSQPYELTGVVAEIGASVGLSRAPIDGSDAEQLCQRADYALYFAKQFHKGTAVLFEPEHEVEICQLARVEQLLRRADLSKEMYVEFQPITDIRLGHTHAFEALARWQSPELGPVAPNLFIQAAERSGFIVELTRQLVRRTLQHAHSWPKHMRVSINLSARDIASMDAVDALIRIVRESLIDPRRIDFEITETALVCDFDQARAALTKFAALGARIALDDFGTGHSSLSHLQLLPLDKLKIDSSFIANMETDRASQDIIRALILLCRSMKIDCILEGVETESQLKMVRDMGGRLVQGFHIARPMSISDVTAYITDEQQRTNRTASANRAADRPAWRRRA</sequence>
<dbReference type="CDD" id="cd01948">
    <property type="entry name" value="EAL"/>
    <property type="match status" value="1"/>
</dbReference>
<dbReference type="Gene3D" id="3.30.70.270">
    <property type="match status" value="1"/>
</dbReference>
<dbReference type="PROSITE" id="PS50883">
    <property type="entry name" value="EAL"/>
    <property type="match status" value="1"/>
</dbReference>
<dbReference type="CDD" id="cd01949">
    <property type="entry name" value="GGDEF"/>
    <property type="match status" value="1"/>
</dbReference>
<evidence type="ECO:0000313" key="6">
    <source>
        <dbReference type="Proteomes" id="UP001596303"/>
    </source>
</evidence>
<dbReference type="Gene3D" id="3.20.20.450">
    <property type="entry name" value="EAL domain"/>
    <property type="match status" value="1"/>
</dbReference>
<evidence type="ECO:0000256" key="1">
    <source>
        <dbReference type="SAM" id="MobiDB-lite"/>
    </source>
</evidence>
<protein>
    <submittedName>
        <fullName evidence="5">Bifunctional diguanylate cyclase/phosphodiesterase</fullName>
    </submittedName>
</protein>
<feature type="transmembrane region" description="Helical" evidence="2">
    <location>
        <begin position="194"/>
        <end position="211"/>
    </location>
</feature>
<dbReference type="InterPro" id="IPR052155">
    <property type="entry name" value="Biofilm_reg_signaling"/>
</dbReference>
<organism evidence="5 6">
    <name type="scientific">Ponticaulis profundi</name>
    <dbReference type="NCBI Taxonomy" id="2665222"/>
    <lineage>
        <taxon>Bacteria</taxon>
        <taxon>Pseudomonadati</taxon>
        <taxon>Pseudomonadota</taxon>
        <taxon>Alphaproteobacteria</taxon>
        <taxon>Hyphomonadales</taxon>
        <taxon>Hyphomonadaceae</taxon>
        <taxon>Ponticaulis</taxon>
    </lineage>
</organism>
<dbReference type="SUPFAM" id="SSF55073">
    <property type="entry name" value="Nucleotide cyclase"/>
    <property type="match status" value="1"/>
</dbReference>
<dbReference type="InterPro" id="IPR001633">
    <property type="entry name" value="EAL_dom"/>
</dbReference>
<dbReference type="Pfam" id="PF00990">
    <property type="entry name" value="GGDEF"/>
    <property type="match status" value="1"/>
</dbReference>
<gene>
    <name evidence="5" type="ORF">ACFQDM_10190</name>
</gene>
<dbReference type="PANTHER" id="PTHR44757">
    <property type="entry name" value="DIGUANYLATE CYCLASE DGCP"/>
    <property type="match status" value="1"/>
</dbReference>
<feature type="domain" description="EAL" evidence="3">
    <location>
        <begin position="447"/>
        <end position="697"/>
    </location>
</feature>
<dbReference type="PANTHER" id="PTHR44757:SF2">
    <property type="entry name" value="BIOFILM ARCHITECTURE MAINTENANCE PROTEIN MBAA"/>
    <property type="match status" value="1"/>
</dbReference>
<name>A0ABW1SAB5_9PROT</name>
<dbReference type="InterPro" id="IPR029787">
    <property type="entry name" value="Nucleotide_cyclase"/>
</dbReference>
<feature type="region of interest" description="Disordered" evidence="1">
    <location>
        <begin position="697"/>
        <end position="719"/>
    </location>
</feature>
<feature type="transmembrane region" description="Helical" evidence="2">
    <location>
        <begin position="168"/>
        <end position="187"/>
    </location>
</feature>
<reference evidence="6" key="1">
    <citation type="journal article" date="2019" name="Int. J. Syst. Evol. Microbiol.">
        <title>The Global Catalogue of Microorganisms (GCM) 10K type strain sequencing project: providing services to taxonomists for standard genome sequencing and annotation.</title>
        <authorList>
            <consortium name="The Broad Institute Genomics Platform"/>
            <consortium name="The Broad Institute Genome Sequencing Center for Infectious Disease"/>
            <person name="Wu L."/>
            <person name="Ma J."/>
        </authorList>
    </citation>
    <scope>NUCLEOTIDE SEQUENCE [LARGE SCALE GENOMIC DNA]</scope>
    <source>
        <strain evidence="6">CGMCC-1.15741</strain>
    </source>
</reference>
<dbReference type="EMBL" id="JBHSSW010000012">
    <property type="protein sequence ID" value="MFC6198452.1"/>
    <property type="molecule type" value="Genomic_DNA"/>
</dbReference>
<comment type="caution">
    <text evidence="5">The sequence shown here is derived from an EMBL/GenBank/DDBJ whole genome shotgun (WGS) entry which is preliminary data.</text>
</comment>
<keyword evidence="2" id="KW-0812">Transmembrane</keyword>
<feature type="transmembrane region" description="Helical" evidence="2">
    <location>
        <begin position="140"/>
        <end position="156"/>
    </location>
</feature>
<feature type="transmembrane region" description="Helical" evidence="2">
    <location>
        <begin position="64"/>
        <end position="82"/>
    </location>
</feature>
<keyword evidence="2" id="KW-1133">Transmembrane helix</keyword>
<proteinExistence type="predicted"/>
<dbReference type="InterPro" id="IPR035919">
    <property type="entry name" value="EAL_sf"/>
</dbReference>
<feature type="transmembrane region" description="Helical" evidence="2">
    <location>
        <begin position="88"/>
        <end position="104"/>
    </location>
</feature>
<dbReference type="NCBIfam" id="TIGR00254">
    <property type="entry name" value="GGDEF"/>
    <property type="match status" value="1"/>
</dbReference>
<evidence type="ECO:0000256" key="2">
    <source>
        <dbReference type="SAM" id="Phobius"/>
    </source>
</evidence>
<dbReference type="Pfam" id="PF00563">
    <property type="entry name" value="EAL"/>
    <property type="match status" value="1"/>
</dbReference>
<feature type="transmembrane region" description="Helical" evidence="2">
    <location>
        <begin position="217"/>
        <end position="234"/>
    </location>
</feature>
<keyword evidence="2" id="KW-0472">Membrane</keyword>
<accession>A0ABW1SAB5</accession>
<dbReference type="PROSITE" id="PS50887">
    <property type="entry name" value="GGDEF"/>
    <property type="match status" value="1"/>
</dbReference>
<keyword evidence="6" id="KW-1185">Reference proteome</keyword>
<dbReference type="SUPFAM" id="SSF141868">
    <property type="entry name" value="EAL domain-like"/>
    <property type="match status" value="1"/>
</dbReference>
<dbReference type="InterPro" id="IPR043128">
    <property type="entry name" value="Rev_trsase/Diguanyl_cyclase"/>
</dbReference>
<feature type="domain" description="GGDEF" evidence="4">
    <location>
        <begin position="305"/>
        <end position="438"/>
    </location>
</feature>
<feature type="compositionally biased region" description="Basic and acidic residues" evidence="1">
    <location>
        <begin position="709"/>
        <end position="719"/>
    </location>
</feature>
<dbReference type="SMART" id="SM00052">
    <property type="entry name" value="EAL"/>
    <property type="match status" value="1"/>
</dbReference>
<evidence type="ECO:0000259" key="3">
    <source>
        <dbReference type="PROSITE" id="PS50883"/>
    </source>
</evidence>
<dbReference type="Proteomes" id="UP001596303">
    <property type="component" value="Unassembled WGS sequence"/>
</dbReference>
<dbReference type="SMART" id="SM00267">
    <property type="entry name" value="GGDEF"/>
    <property type="match status" value="1"/>
</dbReference>